<proteinExistence type="predicted"/>
<dbReference type="PROSITE" id="PS51257">
    <property type="entry name" value="PROKAR_LIPOPROTEIN"/>
    <property type="match status" value="1"/>
</dbReference>
<keyword evidence="2" id="KW-1185">Reference proteome</keyword>
<reference evidence="2" key="1">
    <citation type="submission" date="2016-10" db="EMBL/GenBank/DDBJ databases">
        <authorList>
            <person name="Varghese N."/>
            <person name="Submissions S."/>
        </authorList>
    </citation>
    <scope>NUCLEOTIDE SEQUENCE [LARGE SCALE GENOMIC DNA]</scope>
    <source>
        <strain evidence="2">Nm44</strain>
    </source>
</reference>
<evidence type="ECO:0000313" key="1">
    <source>
        <dbReference type="EMBL" id="SFM98154.1"/>
    </source>
</evidence>
<organism evidence="1 2">
    <name type="scientific">Nitrosomonas communis</name>
    <dbReference type="NCBI Taxonomy" id="44574"/>
    <lineage>
        <taxon>Bacteria</taxon>
        <taxon>Pseudomonadati</taxon>
        <taxon>Pseudomonadota</taxon>
        <taxon>Betaproteobacteria</taxon>
        <taxon>Nitrosomonadales</taxon>
        <taxon>Nitrosomonadaceae</taxon>
        <taxon>Nitrosomonas</taxon>
    </lineage>
</organism>
<accession>A0A1I4VAE3</accession>
<sequence length="82" mass="9078">MNRKRSQQTHSSTGLATCACAVTAAKEIQLFPAWQFGSIDSRPIDVPYWLIDAALAAQIIGKFESRVNRTVVDYEHQTLLAA</sequence>
<gene>
    <name evidence="1" type="ORF">SAMN05421863_107820</name>
</gene>
<name>A0A1I4VAE3_9PROT</name>
<protein>
    <submittedName>
        <fullName evidence="1">Mu-like prophage I protein</fullName>
    </submittedName>
</protein>
<evidence type="ECO:0000313" key="2">
    <source>
        <dbReference type="Proteomes" id="UP000183287"/>
    </source>
</evidence>
<dbReference type="AlphaFoldDB" id="A0A1I4VAE3"/>
<dbReference type="EMBL" id="FOUB01000078">
    <property type="protein sequence ID" value="SFM98154.1"/>
    <property type="molecule type" value="Genomic_DNA"/>
</dbReference>
<dbReference type="InterPro" id="IPR012106">
    <property type="entry name" value="Phage_Mu_Gp1"/>
</dbReference>
<dbReference type="Pfam" id="PF10123">
    <property type="entry name" value="Mu-like_Pro"/>
    <property type="match status" value="1"/>
</dbReference>
<dbReference type="Proteomes" id="UP000183287">
    <property type="component" value="Unassembled WGS sequence"/>
</dbReference>